<dbReference type="OrthoDB" id="3110417at2759"/>
<dbReference type="RefSeq" id="XP_043004373.1">
    <property type="nucleotide sequence ID" value="XM_043157008.1"/>
</dbReference>
<evidence type="ECO:0000313" key="1">
    <source>
        <dbReference type="EMBL" id="KAG7087902.1"/>
    </source>
</evidence>
<gene>
    <name evidence="1" type="ORF">E1B28_011949</name>
</gene>
<protein>
    <submittedName>
        <fullName evidence="1">Uncharacterized protein</fullName>
    </submittedName>
</protein>
<reference evidence="1" key="1">
    <citation type="journal article" date="2021" name="Genome Biol. Evol.">
        <title>The assembled and annotated genome of the fairy-ring fungus Marasmius oreades.</title>
        <authorList>
            <person name="Hiltunen M."/>
            <person name="Ament-Velasquez S.L."/>
            <person name="Johannesson H."/>
        </authorList>
    </citation>
    <scope>NUCLEOTIDE SEQUENCE</scope>
    <source>
        <strain evidence="1">03SP1</strain>
    </source>
</reference>
<dbReference type="KEGG" id="more:E1B28_011949"/>
<dbReference type="EMBL" id="CM032188">
    <property type="protein sequence ID" value="KAG7087902.1"/>
    <property type="molecule type" value="Genomic_DNA"/>
</dbReference>
<dbReference type="AlphaFoldDB" id="A0A9P7UMP9"/>
<sequence>MKAGKILSSHHAIRHSRGNPFYGLDMTLLEDLLDSAQSLTFPPPDRGIQQGTWVSLKHPSFARDLALMVAVLLEDNLHVLLTARPTKMLMRLGV</sequence>
<accession>A0A9P7UMP9</accession>
<proteinExistence type="predicted"/>
<keyword evidence="2" id="KW-1185">Reference proteome</keyword>
<evidence type="ECO:0000313" key="2">
    <source>
        <dbReference type="Proteomes" id="UP001049176"/>
    </source>
</evidence>
<dbReference type="GeneID" id="66081024"/>
<organism evidence="1 2">
    <name type="scientific">Marasmius oreades</name>
    <name type="common">fairy-ring Marasmius</name>
    <dbReference type="NCBI Taxonomy" id="181124"/>
    <lineage>
        <taxon>Eukaryota</taxon>
        <taxon>Fungi</taxon>
        <taxon>Dikarya</taxon>
        <taxon>Basidiomycota</taxon>
        <taxon>Agaricomycotina</taxon>
        <taxon>Agaricomycetes</taxon>
        <taxon>Agaricomycetidae</taxon>
        <taxon>Agaricales</taxon>
        <taxon>Marasmiineae</taxon>
        <taxon>Marasmiaceae</taxon>
        <taxon>Marasmius</taxon>
    </lineage>
</organism>
<comment type="caution">
    <text evidence="1">The sequence shown here is derived from an EMBL/GenBank/DDBJ whole genome shotgun (WGS) entry which is preliminary data.</text>
</comment>
<dbReference type="Proteomes" id="UP001049176">
    <property type="component" value="Chromosome 8"/>
</dbReference>
<name>A0A9P7UMP9_9AGAR</name>